<evidence type="ECO:0000256" key="1">
    <source>
        <dbReference type="SAM" id="MobiDB-lite"/>
    </source>
</evidence>
<dbReference type="EMBL" id="AVOT02005588">
    <property type="protein sequence ID" value="MBW0479447.1"/>
    <property type="molecule type" value="Genomic_DNA"/>
</dbReference>
<dbReference type="OrthoDB" id="8048545at2759"/>
<organism evidence="2 3">
    <name type="scientific">Austropuccinia psidii MF-1</name>
    <dbReference type="NCBI Taxonomy" id="1389203"/>
    <lineage>
        <taxon>Eukaryota</taxon>
        <taxon>Fungi</taxon>
        <taxon>Dikarya</taxon>
        <taxon>Basidiomycota</taxon>
        <taxon>Pucciniomycotina</taxon>
        <taxon>Pucciniomycetes</taxon>
        <taxon>Pucciniales</taxon>
        <taxon>Sphaerophragmiaceae</taxon>
        <taxon>Austropuccinia</taxon>
    </lineage>
</organism>
<proteinExistence type="predicted"/>
<comment type="caution">
    <text evidence="2">The sequence shown here is derived from an EMBL/GenBank/DDBJ whole genome shotgun (WGS) entry which is preliminary data.</text>
</comment>
<evidence type="ECO:0000313" key="3">
    <source>
        <dbReference type="Proteomes" id="UP000765509"/>
    </source>
</evidence>
<evidence type="ECO:0000313" key="2">
    <source>
        <dbReference type="EMBL" id="MBW0479447.1"/>
    </source>
</evidence>
<keyword evidence="3" id="KW-1185">Reference proteome</keyword>
<sequence>MSAKGLWPQSVVFGQRHKNCNLLRRYHPKGLLDHSTPFNKWFERIPIYHHLQPFGCPFYYINDLIRRKFSDQGLGGIFLGYKKGHQEYQILDRCTDLDQTLTSSNPRVTKQGKRNSPERINLEISAQTPSRQDTEPDSIENST</sequence>
<dbReference type="AlphaFoldDB" id="A0A9Q3CB01"/>
<accession>A0A9Q3CB01</accession>
<dbReference type="Proteomes" id="UP000765509">
    <property type="component" value="Unassembled WGS sequence"/>
</dbReference>
<gene>
    <name evidence="2" type="ORF">O181_019162</name>
</gene>
<name>A0A9Q3CB01_9BASI</name>
<feature type="region of interest" description="Disordered" evidence="1">
    <location>
        <begin position="101"/>
        <end position="143"/>
    </location>
</feature>
<protein>
    <submittedName>
        <fullName evidence="2">Uncharacterized protein</fullName>
    </submittedName>
</protein>
<reference evidence="2" key="1">
    <citation type="submission" date="2021-03" db="EMBL/GenBank/DDBJ databases">
        <title>Draft genome sequence of rust myrtle Austropuccinia psidii MF-1, a brazilian biotype.</title>
        <authorList>
            <person name="Quecine M.C."/>
            <person name="Pachon D.M.R."/>
            <person name="Bonatelli M.L."/>
            <person name="Correr F.H."/>
            <person name="Franceschini L.M."/>
            <person name="Leite T.F."/>
            <person name="Margarido G.R.A."/>
            <person name="Almeida C.A."/>
            <person name="Ferrarezi J.A."/>
            <person name="Labate C.A."/>
        </authorList>
    </citation>
    <scope>NUCLEOTIDE SEQUENCE</scope>
    <source>
        <strain evidence="2">MF-1</strain>
    </source>
</reference>